<accession>A0A3P3XKX8</accession>
<evidence type="ECO:0000256" key="1">
    <source>
        <dbReference type="ARBA" id="ARBA00022741"/>
    </source>
</evidence>
<gene>
    <name evidence="3" type="ORF">SPIROBIBN47_390006</name>
</gene>
<evidence type="ECO:0000259" key="2">
    <source>
        <dbReference type="Pfam" id="PF01966"/>
    </source>
</evidence>
<dbReference type="AlphaFoldDB" id="A0A3P3XKX8"/>
<dbReference type="PANTHER" id="PTHR47545:SF2">
    <property type="entry name" value="CC-ADDING TRNA NUCLEOTIDYLTRANSFERASE"/>
    <property type="match status" value="1"/>
</dbReference>
<name>A0A3P3XKX8_9SPIR</name>
<keyword evidence="1" id="KW-0547">Nucleotide-binding</keyword>
<evidence type="ECO:0000313" key="3">
    <source>
        <dbReference type="EMBL" id="SLM15112.1"/>
    </source>
</evidence>
<sequence length="392" mass="44215">MREIYRQLADAGILFFEYGVTALDAYYDEKPRPVRFVVAECSVIDLARCFSELQYPNLPYADAAFDTCEASLALRTSFAESGGAPAGAIQESSMQESSVRFLCTEDALHCEVGGSWANFRRNPQSDIFYDQGNIYDDLKAKAIPSCNTDTDNALFESAALATFHPEGYRLAKEPIPLPACTSSYFQKDLLITVLTGPYPAAGLELLKKSGFIAREWPEIALLDDVDHAKDYHPEGNGWNHTLQTFSYRKERDLVLSLALLLHDIGKPESLSREGKRFDQHAELGARRARKFLARLGFSTTTQEDVAFLIRYHMMPAALSVLPIQKTEPVITDPRFPALLELFRCDEFSSYKDPEGYYEACNAYQTIRRNMKNPYRNADGSLKSRSKRTIAHY</sequence>
<dbReference type="SUPFAM" id="SSF109604">
    <property type="entry name" value="HD-domain/PDEase-like"/>
    <property type="match status" value="1"/>
</dbReference>
<reference evidence="3" key="1">
    <citation type="submission" date="2017-02" db="EMBL/GenBank/DDBJ databases">
        <authorList>
            <person name="Regsiter A."/>
            <person name="William W."/>
        </authorList>
    </citation>
    <scope>NUCLEOTIDE SEQUENCE</scope>
    <source>
        <strain evidence="3">Bib</strain>
    </source>
</reference>
<dbReference type="EMBL" id="FWDM01000033">
    <property type="protein sequence ID" value="SLM15112.1"/>
    <property type="molecule type" value="Genomic_DNA"/>
</dbReference>
<organism evidence="3">
    <name type="scientific">uncultured spirochete</name>
    <dbReference type="NCBI Taxonomy" id="156406"/>
    <lineage>
        <taxon>Bacteria</taxon>
        <taxon>Pseudomonadati</taxon>
        <taxon>Spirochaetota</taxon>
        <taxon>Spirochaetia</taxon>
        <taxon>Spirochaetales</taxon>
        <taxon>environmental samples</taxon>
    </lineage>
</organism>
<proteinExistence type="predicted"/>
<dbReference type="PANTHER" id="PTHR47545">
    <property type="entry name" value="MULTIFUNCTIONAL CCA PROTEIN"/>
    <property type="match status" value="1"/>
</dbReference>
<feature type="domain" description="HD" evidence="2">
    <location>
        <begin position="251"/>
        <end position="313"/>
    </location>
</feature>
<protein>
    <recommendedName>
        <fullName evidence="2">HD domain-containing protein</fullName>
    </recommendedName>
</protein>
<dbReference type="InterPro" id="IPR006674">
    <property type="entry name" value="HD_domain"/>
</dbReference>
<dbReference type="GO" id="GO:0000166">
    <property type="term" value="F:nucleotide binding"/>
    <property type="evidence" value="ECO:0007669"/>
    <property type="project" value="UniProtKB-KW"/>
</dbReference>
<dbReference type="InterPro" id="IPR050124">
    <property type="entry name" value="tRNA_CCA-adding_enzyme"/>
</dbReference>
<dbReference type="Pfam" id="PF01966">
    <property type="entry name" value="HD"/>
    <property type="match status" value="1"/>
</dbReference>
<dbReference type="Gene3D" id="1.10.3090.10">
    <property type="entry name" value="cca-adding enzyme, domain 2"/>
    <property type="match status" value="1"/>
</dbReference>